<dbReference type="Gramene" id="TraesCS1D03G0027800.1">
    <property type="protein sequence ID" value="TraesCS1D03G0027800.1.CDS"/>
    <property type="gene ID" value="TraesCS1D03G0027800"/>
</dbReference>
<dbReference type="InterPro" id="IPR045247">
    <property type="entry name" value="Oye-like"/>
</dbReference>
<dbReference type="SUPFAM" id="SSF51395">
    <property type="entry name" value="FMN-linked oxidoreductases"/>
    <property type="match status" value="1"/>
</dbReference>
<evidence type="ECO:0000259" key="13">
    <source>
        <dbReference type="Pfam" id="PF00724"/>
    </source>
</evidence>
<evidence type="ECO:0000256" key="5">
    <source>
        <dbReference type="ARBA" id="ARBA00022643"/>
    </source>
</evidence>
<evidence type="ECO:0000256" key="12">
    <source>
        <dbReference type="SAM" id="MobiDB-lite"/>
    </source>
</evidence>
<evidence type="ECO:0000256" key="3">
    <source>
        <dbReference type="ARBA" id="ARBA00022516"/>
    </source>
</evidence>
<evidence type="ECO:0000256" key="1">
    <source>
        <dbReference type="ARBA" id="ARBA00001917"/>
    </source>
</evidence>
<dbReference type="Gramene" id="TraesLAC1D03G00409280.1">
    <property type="protein sequence ID" value="TraesLAC1D03G00409280.1"/>
    <property type="gene ID" value="TraesLAC1D03G00409280"/>
</dbReference>
<evidence type="ECO:0000256" key="2">
    <source>
        <dbReference type="ARBA" id="ARBA00005979"/>
    </source>
</evidence>
<keyword evidence="9" id="KW-0560">Oxidoreductase</keyword>
<keyword evidence="8" id="KW-0521">NADP</keyword>
<dbReference type="Gramene" id="TraesCS1D02G013400.1">
    <property type="protein sequence ID" value="TraesCS1D02G013400.1"/>
    <property type="gene ID" value="TraesCS1D02G013400"/>
</dbReference>
<keyword evidence="6" id="KW-0925">Oxylipin biosynthesis</keyword>
<keyword evidence="11" id="KW-0275">Fatty acid biosynthesis</keyword>
<keyword evidence="3" id="KW-0444">Lipid biosynthesis</keyword>
<dbReference type="GeneID" id="123162279"/>
<dbReference type="InterPro" id="IPR013785">
    <property type="entry name" value="Aldolase_TIM"/>
</dbReference>
<dbReference type="Gramene" id="TraesROB_scaffold_107675_01G000200.1">
    <property type="protein sequence ID" value="TraesROB_scaffold_107675_01G000200.1"/>
    <property type="gene ID" value="TraesROB_scaffold_107675_01G000200"/>
</dbReference>
<reference evidence="14" key="2">
    <citation type="submission" date="2018-10" db="UniProtKB">
        <authorList>
            <consortium name="EnsemblPlants"/>
        </authorList>
    </citation>
    <scope>IDENTIFICATION</scope>
</reference>
<dbReference type="CDD" id="cd02933">
    <property type="entry name" value="OYE_like_FMN"/>
    <property type="match status" value="1"/>
</dbReference>
<evidence type="ECO:0000256" key="6">
    <source>
        <dbReference type="ARBA" id="ARBA00022767"/>
    </source>
</evidence>
<dbReference type="RefSeq" id="XP_044436013.1">
    <property type="nucleotide sequence ID" value="XM_044580078.1"/>
</dbReference>
<keyword evidence="7" id="KW-0276">Fatty acid metabolism</keyword>
<dbReference type="Gene3D" id="3.20.20.70">
    <property type="entry name" value="Aldolase class I"/>
    <property type="match status" value="1"/>
</dbReference>
<keyword evidence="5" id="KW-0288">FMN</keyword>
<dbReference type="OrthoDB" id="276546at2759"/>
<evidence type="ECO:0000313" key="14">
    <source>
        <dbReference type="EnsemblPlants" id="TraesCS1D02G013400.1"/>
    </source>
</evidence>
<evidence type="ECO:0000256" key="8">
    <source>
        <dbReference type="ARBA" id="ARBA00022857"/>
    </source>
</evidence>
<evidence type="ECO:0000256" key="11">
    <source>
        <dbReference type="ARBA" id="ARBA00023160"/>
    </source>
</evidence>
<dbReference type="Gramene" id="TraesWEE_scaffold_029154_01G000500.1">
    <property type="protein sequence ID" value="TraesWEE_scaffold_029154_01G000500.1"/>
    <property type="gene ID" value="TraesWEE_scaffold_029154_01G000500"/>
</dbReference>
<keyword evidence="15" id="KW-1185">Reference proteome</keyword>
<dbReference type="Gramene" id="TraesSTA1D03G00408170.1">
    <property type="protein sequence ID" value="TraesSTA1D03G00408170.1"/>
    <property type="gene ID" value="TraesSTA1D03G00408170"/>
</dbReference>
<evidence type="ECO:0000256" key="4">
    <source>
        <dbReference type="ARBA" id="ARBA00022630"/>
    </source>
</evidence>
<dbReference type="EnsemblPlants" id="TraesCS1D02G013400.1">
    <property type="protein sequence ID" value="TraesCS1D02G013400.1"/>
    <property type="gene ID" value="TraesCS1D02G013400"/>
</dbReference>
<dbReference type="Gramene" id="TraesARI1D03G00414070.1">
    <property type="protein sequence ID" value="TraesARI1D03G00414070.1"/>
    <property type="gene ID" value="TraesARI1D03G00414070"/>
</dbReference>
<feature type="domain" description="NADH:flavin oxidoreductase/NADH oxidase N-terminal" evidence="13">
    <location>
        <begin position="27"/>
        <end position="356"/>
    </location>
</feature>
<organism evidence="14">
    <name type="scientific">Triticum aestivum</name>
    <name type="common">Wheat</name>
    <dbReference type="NCBI Taxonomy" id="4565"/>
    <lineage>
        <taxon>Eukaryota</taxon>
        <taxon>Viridiplantae</taxon>
        <taxon>Streptophyta</taxon>
        <taxon>Embryophyta</taxon>
        <taxon>Tracheophyta</taxon>
        <taxon>Spermatophyta</taxon>
        <taxon>Magnoliopsida</taxon>
        <taxon>Liliopsida</taxon>
        <taxon>Poales</taxon>
        <taxon>Poaceae</taxon>
        <taxon>BOP clade</taxon>
        <taxon>Pooideae</taxon>
        <taxon>Triticodae</taxon>
        <taxon>Triticeae</taxon>
        <taxon>Triticinae</taxon>
        <taxon>Triticum</taxon>
    </lineage>
</organism>
<evidence type="ECO:0000256" key="9">
    <source>
        <dbReference type="ARBA" id="ARBA00023002"/>
    </source>
</evidence>
<dbReference type="AlphaFoldDB" id="A0A3B5ZMF7"/>
<dbReference type="GO" id="GO:0031408">
    <property type="term" value="P:oxylipin biosynthetic process"/>
    <property type="evidence" value="ECO:0007669"/>
    <property type="project" value="UniProtKB-KW"/>
</dbReference>
<dbReference type="GO" id="GO:0016491">
    <property type="term" value="F:oxidoreductase activity"/>
    <property type="evidence" value="ECO:0000318"/>
    <property type="project" value="GO_Central"/>
</dbReference>
<sequence length="382" mass="41405">MAGEDGETVTVAAAAIPLLTPYRTGGGELELAHRVVLAPLTRQRSPGNLPQPHAAVYYAQRATAGGMLITEATGVSAAAQGHRPTPGVWAGEQVEAWRPVVDAVHAKGAVVFCQLWHVGRVVGKLRPDGARAETPQPVSSTGRPIATPRMNDGVEEEFATPRRLDVAGIAGVVDDFRRAARNAVDAGFDGVEIHGAHGYLVEQFLKDSANDRDDEYGGSLENRCRFALEVVTAVAEEIGGRRLGVRLSPFADYMDCHDSDPHALALHMATKLKGIPEGILYLHMMEPRMARADGRRVVPKRLRPYRDAFGGAFIAAGGYDREEGNKVVREGYTDLVAFGRLFLANPDLPKRFELDAELNGYDRATFYTSDPVVGYTDYPFLG</sequence>
<dbReference type="Proteomes" id="UP000019116">
    <property type="component" value="Chromosome 1D"/>
</dbReference>
<gene>
    <name evidence="14" type="primary">LOC123162279</name>
</gene>
<dbReference type="Gramene" id="TraesPARA_EIv1.0_0227860.1">
    <property type="protein sequence ID" value="TraesPARA_EIv1.0_0227860.1.CDS"/>
    <property type="gene ID" value="TraesPARA_EIv1.0_0227860"/>
</dbReference>
<evidence type="ECO:0000256" key="10">
    <source>
        <dbReference type="ARBA" id="ARBA00023098"/>
    </source>
</evidence>
<dbReference type="Gramene" id="TraesKAR1D01G0005830.1">
    <property type="protein sequence ID" value="cds.TraesKAR1D01G0005830.1"/>
    <property type="gene ID" value="TraesKAR1D01G0005830"/>
</dbReference>
<dbReference type="InterPro" id="IPR001155">
    <property type="entry name" value="OxRdtase_FMN_N"/>
</dbReference>
<keyword evidence="4" id="KW-0285">Flavoprotein</keyword>
<dbReference type="Pfam" id="PF00724">
    <property type="entry name" value="Oxidored_FMN"/>
    <property type="match status" value="1"/>
</dbReference>
<dbReference type="Gramene" id="TraesMAC1D03G00408630.1">
    <property type="protein sequence ID" value="TraesMAC1D03G00408630.1"/>
    <property type="gene ID" value="TraesMAC1D03G00408630"/>
</dbReference>
<dbReference type="Gramene" id="TraesCAD_scaffold_103119_01G000400.1">
    <property type="protein sequence ID" value="TraesCAD_scaffold_103119_01G000400.1"/>
    <property type="gene ID" value="TraesCAD_scaffold_103119_01G000400"/>
</dbReference>
<evidence type="ECO:0000256" key="7">
    <source>
        <dbReference type="ARBA" id="ARBA00022832"/>
    </source>
</evidence>
<dbReference type="Gramene" id="TraesNOR1D03G00414800.1">
    <property type="protein sequence ID" value="TraesNOR1D03G00414800.1"/>
    <property type="gene ID" value="TraesNOR1D03G00414800"/>
</dbReference>
<comment type="similarity">
    <text evidence="2">Belongs to the NADH:flavin oxidoreductase/NADH oxidase family.</text>
</comment>
<dbReference type="Gramene" id="TraesJUL1D03G00410810.1">
    <property type="protein sequence ID" value="TraesJUL1D03G00410810.1"/>
    <property type="gene ID" value="TraesJUL1D03G00410810"/>
</dbReference>
<keyword evidence="10" id="KW-0443">Lipid metabolism</keyword>
<dbReference type="PaxDb" id="4565-Traes_1DS_5B8FA20F0.1"/>
<evidence type="ECO:0000313" key="15">
    <source>
        <dbReference type="Proteomes" id="UP000019116"/>
    </source>
</evidence>
<dbReference type="GO" id="GO:0009695">
    <property type="term" value="P:jasmonic acid biosynthetic process"/>
    <property type="evidence" value="ECO:0007669"/>
    <property type="project" value="UniProtKB-ARBA"/>
</dbReference>
<accession>A0A3B5ZMF7</accession>
<dbReference type="STRING" id="4565.A0A3B5ZMF7"/>
<dbReference type="GO" id="GO:0010181">
    <property type="term" value="F:FMN binding"/>
    <property type="evidence" value="ECO:0007669"/>
    <property type="project" value="InterPro"/>
</dbReference>
<dbReference type="Gramene" id="TraesLDM1D03G00410220.1">
    <property type="protein sequence ID" value="TraesLDM1D03G00410220.1"/>
    <property type="gene ID" value="TraesLDM1D03G00410220"/>
</dbReference>
<comment type="cofactor">
    <cofactor evidence="1">
        <name>FMN</name>
        <dbReference type="ChEBI" id="CHEBI:58210"/>
    </cofactor>
</comment>
<dbReference type="FunFam" id="3.20.20.70:FF:000073">
    <property type="entry name" value="12-oxophytodienoate reductase 3"/>
    <property type="match status" value="1"/>
</dbReference>
<feature type="region of interest" description="Disordered" evidence="12">
    <location>
        <begin position="128"/>
        <end position="149"/>
    </location>
</feature>
<dbReference type="PANTHER" id="PTHR22893:SF99">
    <property type="entry name" value="NADH:FLAVIN OXIDOREDUCTASE_NADH OXIDASE N-TERMINAL DOMAIN-CONTAINING PROTEIN"/>
    <property type="match status" value="1"/>
</dbReference>
<dbReference type="OMA" id="HMMEPRM"/>
<reference evidence="14" key="1">
    <citation type="submission" date="2018-08" db="EMBL/GenBank/DDBJ databases">
        <authorList>
            <person name="Rossello M."/>
        </authorList>
    </citation>
    <scope>NUCLEOTIDE SEQUENCE [LARGE SCALE GENOMIC DNA]</scope>
    <source>
        <strain evidence="14">cv. Chinese Spring</strain>
    </source>
</reference>
<proteinExistence type="inferred from homology"/>
<protein>
    <recommendedName>
        <fullName evidence="13">NADH:flavin oxidoreductase/NADH oxidase N-terminal domain-containing protein</fullName>
    </recommendedName>
</protein>
<name>A0A3B5ZMF7_WHEAT</name>
<dbReference type="PANTHER" id="PTHR22893">
    <property type="entry name" value="NADH OXIDOREDUCTASE-RELATED"/>
    <property type="match status" value="1"/>
</dbReference>
<dbReference type="Gramene" id="TraesJAG1D03G00408250.1">
    <property type="protein sequence ID" value="TraesJAG1D03G00408250.1"/>
    <property type="gene ID" value="TraesJAG1D03G00408250"/>
</dbReference>
<dbReference type="Gramene" id="TraesCLE_scaffold_040497_01G000400.1">
    <property type="protein sequence ID" value="TraesCLE_scaffold_040497_01G000400.1"/>
    <property type="gene ID" value="TraesCLE_scaffold_040497_01G000400"/>
</dbReference>
<dbReference type="SMR" id="A0A3B5ZMF7"/>